<dbReference type="PANTHER" id="PTHR22916">
    <property type="entry name" value="GLYCOSYLTRANSFERASE"/>
    <property type="match status" value="1"/>
</dbReference>
<dbReference type="InterPro" id="IPR001173">
    <property type="entry name" value="Glyco_trans_2-like"/>
</dbReference>
<protein>
    <recommendedName>
        <fullName evidence="2">Glycosyltransferase 2-like domain-containing protein</fullName>
    </recommendedName>
</protein>
<dbReference type="EMBL" id="MN739683">
    <property type="protein sequence ID" value="QHT20797.1"/>
    <property type="molecule type" value="Genomic_DNA"/>
</dbReference>
<dbReference type="Gene3D" id="3.90.550.10">
    <property type="entry name" value="Spore Coat Polysaccharide Biosynthesis Protein SpsA, Chain A"/>
    <property type="match status" value="1"/>
</dbReference>
<evidence type="ECO:0000313" key="3">
    <source>
        <dbReference type="EMBL" id="QHT20797.1"/>
    </source>
</evidence>
<dbReference type="SUPFAM" id="SSF53448">
    <property type="entry name" value="Nucleotide-diphospho-sugar transferases"/>
    <property type="match status" value="1"/>
</dbReference>
<dbReference type="Pfam" id="PF00535">
    <property type="entry name" value="Glycos_transf_2"/>
    <property type="match status" value="1"/>
</dbReference>
<reference evidence="3" key="1">
    <citation type="journal article" date="2020" name="Nature">
        <title>Giant virus diversity and host interactions through global metagenomics.</title>
        <authorList>
            <person name="Schulz F."/>
            <person name="Roux S."/>
            <person name="Paez-Espino D."/>
            <person name="Jungbluth S."/>
            <person name="Walsh D.A."/>
            <person name="Denef V.J."/>
            <person name="McMahon K.D."/>
            <person name="Konstantinidis K.T."/>
            <person name="Eloe-Fadrosh E.A."/>
            <person name="Kyrpides N.C."/>
            <person name="Woyke T."/>
        </authorList>
    </citation>
    <scope>NUCLEOTIDE SEQUENCE</scope>
    <source>
        <strain evidence="3">GVMAG-M-3300023174-75</strain>
    </source>
</reference>
<dbReference type="AlphaFoldDB" id="A0A6C0DVC5"/>
<keyword evidence="1" id="KW-0175">Coiled coil</keyword>
<organism evidence="3">
    <name type="scientific">viral metagenome</name>
    <dbReference type="NCBI Taxonomy" id="1070528"/>
    <lineage>
        <taxon>unclassified sequences</taxon>
        <taxon>metagenomes</taxon>
        <taxon>organismal metagenomes</taxon>
    </lineage>
</organism>
<accession>A0A6C0DVC5</accession>
<dbReference type="InterPro" id="IPR029044">
    <property type="entry name" value="Nucleotide-diphossugar_trans"/>
</dbReference>
<feature type="coiled-coil region" evidence="1">
    <location>
        <begin position="322"/>
        <end position="440"/>
    </location>
</feature>
<evidence type="ECO:0000256" key="1">
    <source>
        <dbReference type="SAM" id="Coils"/>
    </source>
</evidence>
<evidence type="ECO:0000259" key="2">
    <source>
        <dbReference type="Pfam" id="PF00535"/>
    </source>
</evidence>
<dbReference type="CDD" id="cd00761">
    <property type="entry name" value="Glyco_tranf_GTA_type"/>
    <property type="match status" value="1"/>
</dbReference>
<proteinExistence type="predicted"/>
<feature type="domain" description="Glycosyltransferase 2-like" evidence="2">
    <location>
        <begin position="17"/>
        <end position="131"/>
    </location>
</feature>
<sequence>MGKKNREKKQNELPFVSVCTPTFNRRPFWEYTIKCFNHQDYPKDKMEWIIIDDGTDKIEDLVSGISQVKYFYYAEKMSLGKKRNIMHAKSKGDILVYMDDDDYYPPERVSHAVNMLLTHPNALCAGASEIYIWFKHIQKMFQFGPYSPSHATAGTFAFKRELLKDHSYDDNAALAEEKAFLKNYSVPFVQLEPKKTILVFSHIHNTFDKKKLLESGENNYQKTSDRSVDEFIKDKDFKEFYMERLDTLLQKYQPGEPANKPDVIKQIKEIEEERRKLGLEQQNSQGQIILSQDGKQIPLNNEQIVEIMRKQQEQLQMFVKLLQDKDLLITKLEKEVANYENNDINYENNSSLKLKKQLQEQMHNFTNVIQEKNNLISKLEKEVANNEKNNEKNNETLTIENLRKTLHEKEEKQMVLEKELASFKNTVEKLNILIDILNKK</sequence>
<name>A0A6C0DVC5_9ZZZZ</name>